<protein>
    <recommendedName>
        <fullName evidence="10">UbiA family prenyltransferase</fullName>
    </recommendedName>
</protein>
<organism evidence="8 9">
    <name type="scientific">Candidatus Iainarchaeum sp</name>
    <dbReference type="NCBI Taxonomy" id="3101447"/>
    <lineage>
        <taxon>Archaea</taxon>
        <taxon>Candidatus Iainarchaeota</taxon>
        <taxon>Candidatus Iainarchaeia</taxon>
        <taxon>Candidatus Iainarchaeales</taxon>
        <taxon>Candidatus Iainarchaeaceae</taxon>
        <taxon>Candidatus Iainarchaeum</taxon>
    </lineage>
</organism>
<keyword evidence="4 7" id="KW-0812">Transmembrane</keyword>
<evidence type="ECO:0000256" key="7">
    <source>
        <dbReference type="SAM" id="Phobius"/>
    </source>
</evidence>
<feature type="transmembrane region" description="Helical" evidence="7">
    <location>
        <begin position="240"/>
        <end position="259"/>
    </location>
</feature>
<evidence type="ECO:0000256" key="6">
    <source>
        <dbReference type="ARBA" id="ARBA00023136"/>
    </source>
</evidence>
<feature type="transmembrane region" description="Helical" evidence="7">
    <location>
        <begin position="41"/>
        <end position="62"/>
    </location>
</feature>
<dbReference type="GO" id="GO:0005886">
    <property type="term" value="C:plasma membrane"/>
    <property type="evidence" value="ECO:0007669"/>
    <property type="project" value="UniProtKB-SubCell"/>
</dbReference>
<feature type="transmembrane region" description="Helical" evidence="7">
    <location>
        <begin position="12"/>
        <end position="29"/>
    </location>
</feature>
<feature type="transmembrane region" description="Helical" evidence="7">
    <location>
        <begin position="171"/>
        <end position="191"/>
    </location>
</feature>
<sequence>MLKDYIELLRPFTLLGPTIGFLAMVIVALQSAPKIEFTSSLLIPIILGAIVIAVGNAMSNVFNQIYDLEIDRINKPARPISSGRIGVNAARNFGIALFIFGVVLAWFVNLQFFILGWITLLFILSYSVPPLRLKRFGLIANITIAIPRGLFIILAGWAVVKPIVPISPEPWFIGTVLFLYVLGAATTKDFADIKGDARYGIRTLPIMFGVKKAVYLMSPAFVVPFLLIPIGVAMGWVVGSAIWLILLALWGAYIVYLVLRNPEAMALEGNHPSWIHMYLLLMVAQIGFAIAYLV</sequence>
<dbReference type="AlphaFoldDB" id="A0A2D6LZY7"/>
<feature type="transmembrane region" description="Helical" evidence="7">
    <location>
        <begin position="136"/>
        <end position="159"/>
    </location>
</feature>
<name>A0A2D6LZY7_9ARCH</name>
<evidence type="ECO:0000256" key="5">
    <source>
        <dbReference type="ARBA" id="ARBA00022989"/>
    </source>
</evidence>
<evidence type="ECO:0008006" key="10">
    <source>
        <dbReference type="Google" id="ProtNLM"/>
    </source>
</evidence>
<feature type="transmembrane region" description="Helical" evidence="7">
    <location>
        <begin position="95"/>
        <end position="124"/>
    </location>
</feature>
<dbReference type="InterPro" id="IPR044878">
    <property type="entry name" value="UbiA_sf"/>
</dbReference>
<dbReference type="Proteomes" id="UP000226592">
    <property type="component" value="Unassembled WGS sequence"/>
</dbReference>
<gene>
    <name evidence="8" type="ORF">CL943_00330</name>
</gene>
<keyword evidence="6 7" id="KW-0472">Membrane</keyword>
<comment type="subcellular location">
    <subcellularLocation>
        <location evidence="1">Cell membrane</location>
        <topology evidence="1">Multi-pass membrane protein</topology>
    </subcellularLocation>
</comment>
<evidence type="ECO:0000313" key="8">
    <source>
        <dbReference type="EMBL" id="MAG21737.1"/>
    </source>
</evidence>
<keyword evidence="5 7" id="KW-1133">Transmembrane helix</keyword>
<reference evidence="9" key="1">
    <citation type="submission" date="2017-09" db="EMBL/GenBank/DDBJ databases">
        <title>The Reconstruction of 2,631 Draft Metagenome-Assembled Genomes from the Global Oceans.</title>
        <authorList>
            <person name="Tully B.J."/>
            <person name="Graham E.D."/>
            <person name="Heidelberg J.F."/>
        </authorList>
    </citation>
    <scope>NUCLEOTIDE SEQUENCE [LARGE SCALE GENOMIC DNA]</scope>
</reference>
<comment type="similarity">
    <text evidence="2">Belongs to the UbiA prenyltransferase family.</text>
</comment>
<feature type="transmembrane region" description="Helical" evidence="7">
    <location>
        <begin position="212"/>
        <end position="234"/>
    </location>
</feature>
<comment type="caution">
    <text evidence="8">The sequence shown here is derived from an EMBL/GenBank/DDBJ whole genome shotgun (WGS) entry which is preliminary data.</text>
</comment>
<dbReference type="PANTHER" id="PTHR43009:SF7">
    <property type="entry name" value="HOMOGENTISATE GERANYLGERANYLTRANSFERASE, CHLOROPLASTIC"/>
    <property type="match status" value="1"/>
</dbReference>
<evidence type="ECO:0000313" key="9">
    <source>
        <dbReference type="Proteomes" id="UP000226592"/>
    </source>
</evidence>
<feature type="transmembrane region" description="Helical" evidence="7">
    <location>
        <begin position="271"/>
        <end position="293"/>
    </location>
</feature>
<evidence type="ECO:0000256" key="2">
    <source>
        <dbReference type="ARBA" id="ARBA00005985"/>
    </source>
</evidence>
<dbReference type="Gene3D" id="1.10.357.140">
    <property type="entry name" value="UbiA prenyltransferase"/>
    <property type="match status" value="1"/>
</dbReference>
<dbReference type="EMBL" id="NZBU01000001">
    <property type="protein sequence ID" value="MAG21737.1"/>
    <property type="molecule type" value="Genomic_DNA"/>
</dbReference>
<evidence type="ECO:0000256" key="3">
    <source>
        <dbReference type="ARBA" id="ARBA00022679"/>
    </source>
</evidence>
<dbReference type="PANTHER" id="PTHR43009">
    <property type="entry name" value="HOMOGENTISATE SOLANESYLTRANSFERASE, CHLOROPLASTIC"/>
    <property type="match status" value="1"/>
</dbReference>
<dbReference type="InterPro" id="IPR000537">
    <property type="entry name" value="UbiA_prenyltransferase"/>
</dbReference>
<accession>A0A2D6LZY7</accession>
<proteinExistence type="inferred from homology"/>
<dbReference type="Pfam" id="PF01040">
    <property type="entry name" value="UbiA"/>
    <property type="match status" value="1"/>
</dbReference>
<dbReference type="Gene3D" id="1.20.120.1780">
    <property type="entry name" value="UbiA prenyltransferase"/>
    <property type="match status" value="1"/>
</dbReference>
<evidence type="ECO:0000256" key="1">
    <source>
        <dbReference type="ARBA" id="ARBA00004651"/>
    </source>
</evidence>
<dbReference type="GO" id="GO:0016765">
    <property type="term" value="F:transferase activity, transferring alkyl or aryl (other than methyl) groups"/>
    <property type="evidence" value="ECO:0007669"/>
    <property type="project" value="InterPro"/>
</dbReference>
<keyword evidence="3" id="KW-0808">Transferase</keyword>
<evidence type="ECO:0000256" key="4">
    <source>
        <dbReference type="ARBA" id="ARBA00022692"/>
    </source>
</evidence>